<dbReference type="RefSeq" id="WP_247404843.1">
    <property type="nucleotide sequence ID" value="NZ_JAKNRV010000241.1"/>
</dbReference>
<dbReference type="InterPro" id="IPR027417">
    <property type="entry name" value="P-loop_NTPase"/>
</dbReference>
<name>A0ABT0EMI4_9PSED</name>
<dbReference type="Gene3D" id="3.40.50.300">
    <property type="entry name" value="P-loop containing nucleotide triphosphate hydrolases"/>
    <property type="match status" value="1"/>
</dbReference>
<organism evidence="2 3">
    <name type="scientific">Pseudomonas emilianonis</name>
    <dbReference type="NCBI Taxonomy" id="2915812"/>
    <lineage>
        <taxon>Bacteria</taxon>
        <taxon>Pseudomonadati</taxon>
        <taxon>Pseudomonadota</taxon>
        <taxon>Gammaproteobacteria</taxon>
        <taxon>Pseudomonadales</taxon>
        <taxon>Pseudomonadaceae</taxon>
        <taxon>Pseudomonas</taxon>
    </lineage>
</organism>
<accession>A0ABT0EMI4</accession>
<gene>
    <name evidence="2" type="ORF">L9Z73_20735</name>
</gene>
<protein>
    <submittedName>
        <fullName evidence="2">50S ribosome-binding GTPase</fullName>
    </submittedName>
</protein>
<dbReference type="InterPro" id="IPR006073">
    <property type="entry name" value="GTP-bd"/>
</dbReference>
<dbReference type="EMBL" id="JAKNRV010000241">
    <property type="protein sequence ID" value="MCK1786686.1"/>
    <property type="molecule type" value="Genomic_DNA"/>
</dbReference>
<proteinExistence type="predicted"/>
<evidence type="ECO:0000313" key="2">
    <source>
        <dbReference type="EMBL" id="MCK1786686.1"/>
    </source>
</evidence>
<comment type="caution">
    <text evidence="2">The sequence shown here is derived from an EMBL/GenBank/DDBJ whole genome shotgun (WGS) entry which is preliminary data.</text>
</comment>
<dbReference type="SUPFAM" id="SSF52540">
    <property type="entry name" value="P-loop containing nucleoside triphosphate hydrolases"/>
    <property type="match status" value="1"/>
</dbReference>
<dbReference type="Pfam" id="PF01926">
    <property type="entry name" value="MMR_HSR1"/>
    <property type="match status" value="1"/>
</dbReference>
<evidence type="ECO:0000259" key="1">
    <source>
        <dbReference type="Pfam" id="PF01926"/>
    </source>
</evidence>
<feature type="domain" description="G" evidence="1">
    <location>
        <begin position="32"/>
        <end position="143"/>
    </location>
</feature>
<keyword evidence="3" id="KW-1185">Reference proteome</keyword>
<dbReference type="PANTHER" id="PTHR42714">
    <property type="entry name" value="TRNA MODIFICATION GTPASE GTPBP3"/>
    <property type="match status" value="1"/>
</dbReference>
<sequence>MGFDTIYAVLPDQVAEISRLQYLLAEARLPVVSVIGKYNHGKSSLLNALVEHEQFAVSDARETTVLSYFEHEGVRWLDTPGLDADVAREDDREAMNGAWQQSDIRLFVHCVREGEFDQSESEMIDALQRDASDSGRQTLIVLTQIEQVEEQALANVQASIRKQAPTLSIIPVSAHRYLQGLQSGSALKVKKSGVKALRQALQTALDDVSQTRLDEVSALGETLGGLIDQGLSNLQAQLEHRQSTQQAQLTGFMDDYRQLHSKLHQQLKGT</sequence>
<dbReference type="PANTHER" id="PTHR42714:SF2">
    <property type="entry name" value="TRNA MODIFICATION GTPASE GTPBP3, MITOCHONDRIAL"/>
    <property type="match status" value="1"/>
</dbReference>
<reference evidence="2 3" key="1">
    <citation type="submission" date="2022-02" db="EMBL/GenBank/DDBJ databases">
        <title>Comparative genomics of the first Antarctic Pseudomonas spp. capable of biotransforming 2,4,6-Trinitrotoluene.</title>
        <authorList>
            <person name="Cabrera M.A."/>
            <person name="Marquez S.L."/>
            <person name="Perez-Donoso J.M."/>
        </authorList>
    </citation>
    <scope>NUCLEOTIDE SEQUENCE [LARGE SCALE GENOMIC DNA]</scope>
    <source>
        <strain evidence="2 3">TNT11</strain>
    </source>
</reference>
<dbReference type="Proteomes" id="UP001317085">
    <property type="component" value="Unassembled WGS sequence"/>
</dbReference>
<evidence type="ECO:0000313" key="3">
    <source>
        <dbReference type="Proteomes" id="UP001317085"/>
    </source>
</evidence>